<dbReference type="GO" id="GO:0000166">
    <property type="term" value="F:nucleotide binding"/>
    <property type="evidence" value="ECO:0007669"/>
    <property type="project" value="UniProtKB-KW"/>
</dbReference>
<keyword evidence="2" id="KW-0479">Metal-binding</keyword>
<feature type="domain" description="3-dehydroquinate synthase N-terminal" evidence="7">
    <location>
        <begin position="226"/>
        <end position="344"/>
    </location>
</feature>
<evidence type="ECO:0000256" key="6">
    <source>
        <dbReference type="SAM" id="MobiDB-lite"/>
    </source>
</evidence>
<dbReference type="SUPFAM" id="SSF56796">
    <property type="entry name" value="Dehydroquinate synthase-like"/>
    <property type="match status" value="1"/>
</dbReference>
<keyword evidence="5" id="KW-0456">Lyase</keyword>
<proteinExistence type="predicted"/>
<dbReference type="Gene3D" id="1.20.1090.10">
    <property type="entry name" value="Dehydroquinate synthase-like - alpha domain"/>
    <property type="match status" value="1"/>
</dbReference>
<evidence type="ECO:0000256" key="4">
    <source>
        <dbReference type="ARBA" id="ARBA00023027"/>
    </source>
</evidence>
<evidence type="ECO:0000259" key="7">
    <source>
        <dbReference type="Pfam" id="PF01761"/>
    </source>
</evidence>
<dbReference type="CDD" id="cd08199">
    <property type="entry name" value="EEVS"/>
    <property type="match status" value="1"/>
</dbReference>
<accession>A0A6S9A8Z1</accession>
<dbReference type="GO" id="GO:0003856">
    <property type="term" value="F:3-dehydroquinate synthase activity"/>
    <property type="evidence" value="ECO:0007669"/>
    <property type="project" value="TreeGrafter"/>
</dbReference>
<dbReference type="AlphaFoldDB" id="A0A6S9A8Z1"/>
<evidence type="ECO:0000259" key="8">
    <source>
        <dbReference type="Pfam" id="PF24621"/>
    </source>
</evidence>
<sequence>MTLKTIKKSSSEVVLTSIRDECGTGAVTAAVATLPPSVIEAWNSIPPSVRAALASSEVSSSFGSALSGSSSSLVDQSENSSSNSSNAGAEESSGVVVEKCPTTGAKMTMTPLERAPKNVFAFSKSLTSETTKTTKTASAVTTTKTKVVTSSRGWRNIFTLPISYDVNMVPHGTLLNPANPQLLAATGVHPEGYNRRFAVIDAAVHQIYGTKIQQYFDAKGIQLTTCILNGGEADKRPDAVDKLLDELCAYKLRRREPFLAIGGGCLLDIAGMAACLYRRGVPFVRVPTTLLAIVDASVGVKNGVDYCCGITDETYKNRVGSFYAPSSCLLDPSFIATQDKRNVSNGFGEILKLALVRSEDLFQLLEAHGAALVDSLFAPNSSTPAGVSERIIDLSIQIMLEELGPNLWETKLERCVDYGHTFSKLLEMVPGADIMHGEAVNVDGFLSIILSYMRGYITMDTANRVFACMKSLSLPTTSPDLTSELAWQSCKDAVEHRHGEQRIPLITEIGDSVCVNDITPEELERAVEIMKQFDH</sequence>
<name>A0A6S9A8Z1_9STRA</name>
<dbReference type="EMBL" id="HBNS01010897">
    <property type="protein sequence ID" value="CAE4595600.1"/>
    <property type="molecule type" value="Transcribed_RNA"/>
</dbReference>
<evidence type="ECO:0000256" key="1">
    <source>
        <dbReference type="ARBA" id="ARBA00001911"/>
    </source>
</evidence>
<organism evidence="9">
    <name type="scientific">Ditylum brightwellii</name>
    <dbReference type="NCBI Taxonomy" id="49249"/>
    <lineage>
        <taxon>Eukaryota</taxon>
        <taxon>Sar</taxon>
        <taxon>Stramenopiles</taxon>
        <taxon>Ochrophyta</taxon>
        <taxon>Bacillariophyta</taxon>
        <taxon>Mediophyceae</taxon>
        <taxon>Lithodesmiophycidae</taxon>
        <taxon>Lithodesmiales</taxon>
        <taxon>Lithodesmiaceae</taxon>
        <taxon>Ditylum</taxon>
    </lineage>
</organism>
<comment type="cofactor">
    <cofactor evidence="1">
        <name>NAD(+)</name>
        <dbReference type="ChEBI" id="CHEBI:57540"/>
    </cofactor>
</comment>
<dbReference type="InterPro" id="IPR056179">
    <property type="entry name" value="DHQS_C"/>
</dbReference>
<dbReference type="GO" id="GO:0046872">
    <property type="term" value="F:metal ion binding"/>
    <property type="evidence" value="ECO:0007669"/>
    <property type="project" value="UniProtKB-KW"/>
</dbReference>
<dbReference type="Pfam" id="PF01761">
    <property type="entry name" value="DHQ_synthase"/>
    <property type="match status" value="1"/>
</dbReference>
<dbReference type="GO" id="GO:0017000">
    <property type="term" value="P:antibiotic biosynthetic process"/>
    <property type="evidence" value="ECO:0007669"/>
    <property type="project" value="InterPro"/>
</dbReference>
<gene>
    <name evidence="9" type="ORF">DBRI00130_LOCUS8806</name>
</gene>
<evidence type="ECO:0000256" key="5">
    <source>
        <dbReference type="ARBA" id="ARBA00023239"/>
    </source>
</evidence>
<dbReference type="InterPro" id="IPR050071">
    <property type="entry name" value="Dehydroquinate_synthase"/>
</dbReference>
<evidence type="ECO:0000256" key="3">
    <source>
        <dbReference type="ARBA" id="ARBA00022741"/>
    </source>
</evidence>
<dbReference type="PANTHER" id="PTHR43622">
    <property type="entry name" value="3-DEHYDROQUINATE SYNTHASE"/>
    <property type="match status" value="1"/>
</dbReference>
<dbReference type="InterPro" id="IPR030960">
    <property type="entry name" value="DHQS/DOIS_N"/>
</dbReference>
<keyword evidence="4" id="KW-0520">NAD</keyword>
<dbReference type="PANTHER" id="PTHR43622:SF3">
    <property type="entry name" value="2-EPI-5-EPI-VALIOLONE SYNTHASE"/>
    <property type="match status" value="1"/>
</dbReference>
<feature type="domain" description="3-dehydroquinate synthase C-terminal" evidence="8">
    <location>
        <begin position="346"/>
        <end position="486"/>
    </location>
</feature>
<dbReference type="Gene3D" id="3.40.50.1970">
    <property type="match status" value="1"/>
</dbReference>
<evidence type="ECO:0000313" key="9">
    <source>
        <dbReference type="EMBL" id="CAE4595600.1"/>
    </source>
</evidence>
<evidence type="ECO:0000256" key="2">
    <source>
        <dbReference type="ARBA" id="ARBA00022723"/>
    </source>
</evidence>
<dbReference type="InterPro" id="IPR035872">
    <property type="entry name" value="EEVS-like"/>
</dbReference>
<keyword evidence="3" id="KW-0547">Nucleotide-binding</keyword>
<reference evidence="9" key="1">
    <citation type="submission" date="2021-01" db="EMBL/GenBank/DDBJ databases">
        <authorList>
            <person name="Corre E."/>
            <person name="Pelletier E."/>
            <person name="Niang G."/>
            <person name="Scheremetjew M."/>
            <person name="Finn R."/>
            <person name="Kale V."/>
            <person name="Holt S."/>
            <person name="Cochrane G."/>
            <person name="Meng A."/>
            <person name="Brown T."/>
            <person name="Cohen L."/>
        </authorList>
    </citation>
    <scope>NUCLEOTIDE SEQUENCE</scope>
    <source>
        <strain evidence="9">GSO104</strain>
    </source>
</reference>
<protein>
    <submittedName>
        <fullName evidence="9">Uncharacterized protein</fullName>
    </submittedName>
</protein>
<feature type="region of interest" description="Disordered" evidence="6">
    <location>
        <begin position="70"/>
        <end position="97"/>
    </location>
</feature>
<feature type="compositionally biased region" description="Low complexity" evidence="6">
    <location>
        <begin position="70"/>
        <end position="93"/>
    </location>
</feature>
<dbReference type="Pfam" id="PF24621">
    <property type="entry name" value="DHQS_C"/>
    <property type="match status" value="1"/>
</dbReference>